<proteinExistence type="predicted"/>
<evidence type="ECO:0000313" key="1">
    <source>
        <dbReference type="EMBL" id="MPL90904.1"/>
    </source>
</evidence>
<protein>
    <submittedName>
        <fullName evidence="1">Uncharacterized protein</fullName>
    </submittedName>
</protein>
<reference evidence="1" key="1">
    <citation type="submission" date="2019-08" db="EMBL/GenBank/DDBJ databases">
        <authorList>
            <person name="Kucharzyk K."/>
            <person name="Murdoch R.W."/>
            <person name="Higgins S."/>
            <person name="Loffler F."/>
        </authorList>
    </citation>
    <scope>NUCLEOTIDE SEQUENCE</scope>
</reference>
<gene>
    <name evidence="1" type="ORF">SDC9_36962</name>
</gene>
<dbReference type="AlphaFoldDB" id="A0A644VHN0"/>
<dbReference type="EMBL" id="VSSQ01000316">
    <property type="protein sequence ID" value="MPL90904.1"/>
    <property type="molecule type" value="Genomic_DNA"/>
</dbReference>
<accession>A0A644VHN0</accession>
<sequence>MKDLVYIITKGFESTTLEHSPDGWDDSVINVERSLSFYGIFRSYTVSLKFMLDGASLLRAFFYSKDIDDVKLTIQKLDRLSLTYQTIFTGIFDFTTFVDNEYAVEITINDKGLSNLIKANIDNEYDLNFLTSNSFRIYSGSSYSTAEFIYFSRLLNLVLERVTNGGVSQGVYLLNDQVLTTEEAGSIRRVITNHSALKGYRMFNVKTSLRDLLKALFVYFRITASVELVSGKETLVLKKLDSVFSTTSQHLTDRITDFRLSIASDFIFDKISIGHPTQEYSDQNEAIREFNCTSIFKSKNLINVNNELDLVSPYRADWKGMLESKSNPEFYTEEEIFVAVIQRIPPENYLKLEDGVVSNPSFPPALAWYNTRISPKHLLMFHQNFIDSCRYGSVGIVEFISTSFQNAGNTTYSGIDPGVFEGSGYEHGNNTLFLPLYAEFVTDLPADIISTITSNPYSKFEFSYKGYDFSGYLISVSLKLHGKASAKFKLLLAPDTDLTKLIR</sequence>
<organism evidence="1">
    <name type="scientific">bioreactor metagenome</name>
    <dbReference type="NCBI Taxonomy" id="1076179"/>
    <lineage>
        <taxon>unclassified sequences</taxon>
        <taxon>metagenomes</taxon>
        <taxon>ecological metagenomes</taxon>
    </lineage>
</organism>
<comment type="caution">
    <text evidence="1">The sequence shown here is derived from an EMBL/GenBank/DDBJ whole genome shotgun (WGS) entry which is preliminary data.</text>
</comment>
<name>A0A644VHN0_9ZZZZ</name>